<dbReference type="Gene3D" id="3.40.50.1820">
    <property type="entry name" value="alpha/beta hydrolase"/>
    <property type="match status" value="1"/>
</dbReference>
<evidence type="ECO:0008006" key="3">
    <source>
        <dbReference type="Google" id="ProtNLM"/>
    </source>
</evidence>
<evidence type="ECO:0000313" key="2">
    <source>
        <dbReference type="Proteomes" id="UP001453229"/>
    </source>
</evidence>
<protein>
    <recommendedName>
        <fullName evidence="3">Alpha/beta hydrolase</fullName>
    </recommendedName>
</protein>
<accession>A0ABZ3CXM5</accession>
<dbReference type="Proteomes" id="UP001453229">
    <property type="component" value="Chromosome"/>
</dbReference>
<dbReference type="InterPro" id="IPR029058">
    <property type="entry name" value="AB_hydrolase_fold"/>
</dbReference>
<gene>
    <name evidence="1" type="ORF">AAGT95_07815</name>
</gene>
<dbReference type="SUPFAM" id="SSF53474">
    <property type="entry name" value="alpha/beta-Hydrolases"/>
    <property type="match status" value="1"/>
</dbReference>
<sequence>MSFPPLLVGHGFGGLVIQLLLDRGLGAAGIALCPIPRRGHWKSLFPLPPPAPTLGAGDVPPRSTVMPRRLLLDVTLGIGTAIDYANDERGPLLLISAGKSRRVSSASVAACYRRHRRSMAITALRAFPHHGDWLIVEPGWEAVADATLDWVLDPE</sequence>
<organism evidence="1 2">
    <name type="scientific">Salinicola lusitanus</name>
    <dbReference type="NCBI Taxonomy" id="1949085"/>
    <lineage>
        <taxon>Bacteria</taxon>
        <taxon>Pseudomonadati</taxon>
        <taxon>Pseudomonadota</taxon>
        <taxon>Gammaproteobacteria</taxon>
        <taxon>Oceanospirillales</taxon>
        <taxon>Halomonadaceae</taxon>
        <taxon>Salinicola</taxon>
    </lineage>
</organism>
<dbReference type="EMBL" id="CP151919">
    <property type="protein sequence ID" value="XAD55877.1"/>
    <property type="molecule type" value="Genomic_DNA"/>
</dbReference>
<keyword evidence="2" id="KW-1185">Reference proteome</keyword>
<name>A0ABZ3CXM5_9GAMM</name>
<evidence type="ECO:0000313" key="1">
    <source>
        <dbReference type="EMBL" id="XAD55877.1"/>
    </source>
</evidence>
<dbReference type="RefSeq" id="WP_342596106.1">
    <property type="nucleotide sequence ID" value="NZ_CP151919.1"/>
</dbReference>
<reference evidence="1 2" key="1">
    <citation type="submission" date="2024-04" db="EMBL/GenBank/DDBJ databases">
        <title>Salinicola lusitanus LLJ914,a marine bacterium isolated from the Okinawa Trough.</title>
        <authorList>
            <person name="Li J."/>
        </authorList>
    </citation>
    <scope>NUCLEOTIDE SEQUENCE [LARGE SCALE GENOMIC DNA]</scope>
    <source>
        <strain evidence="1 2">LLJ914</strain>
    </source>
</reference>
<proteinExistence type="predicted"/>